<accession>A0A512BHI6</accession>
<dbReference type="EMBL" id="BJYT01000021">
    <property type="protein sequence ID" value="GEO11413.1"/>
    <property type="molecule type" value="Genomic_DNA"/>
</dbReference>
<dbReference type="Proteomes" id="UP000321513">
    <property type="component" value="Unassembled WGS sequence"/>
</dbReference>
<name>A0A512BHI6_9BACT</name>
<keyword evidence="1" id="KW-0472">Membrane</keyword>
<dbReference type="AlphaFoldDB" id="A0A512BHI6"/>
<gene>
    <name evidence="2" type="ORF">SAE01_39090</name>
</gene>
<keyword evidence="1" id="KW-0812">Transmembrane</keyword>
<organism evidence="2 3">
    <name type="scientific">Segetibacter aerophilus</name>
    <dbReference type="NCBI Taxonomy" id="670293"/>
    <lineage>
        <taxon>Bacteria</taxon>
        <taxon>Pseudomonadati</taxon>
        <taxon>Bacteroidota</taxon>
        <taxon>Chitinophagia</taxon>
        <taxon>Chitinophagales</taxon>
        <taxon>Chitinophagaceae</taxon>
        <taxon>Segetibacter</taxon>
    </lineage>
</organism>
<reference evidence="2 3" key="1">
    <citation type="submission" date="2019-07" db="EMBL/GenBank/DDBJ databases">
        <title>Whole genome shotgun sequence of Segetibacter aerophilus NBRC 106135.</title>
        <authorList>
            <person name="Hosoyama A."/>
            <person name="Uohara A."/>
            <person name="Ohji S."/>
            <person name="Ichikawa N."/>
        </authorList>
    </citation>
    <scope>NUCLEOTIDE SEQUENCE [LARGE SCALE GENOMIC DNA]</scope>
    <source>
        <strain evidence="2 3">NBRC 106135</strain>
    </source>
</reference>
<sequence>MQYYLSQLRQNEEGISEDADFWVVTGLSIFVVINFFLFLFYVPMITENPALADKMWDIHNVAYIIFCILIAKAFYVPARN</sequence>
<evidence type="ECO:0000256" key="1">
    <source>
        <dbReference type="SAM" id="Phobius"/>
    </source>
</evidence>
<evidence type="ECO:0000313" key="2">
    <source>
        <dbReference type="EMBL" id="GEO11413.1"/>
    </source>
</evidence>
<feature type="transmembrane region" description="Helical" evidence="1">
    <location>
        <begin position="61"/>
        <end position="78"/>
    </location>
</feature>
<evidence type="ECO:0000313" key="3">
    <source>
        <dbReference type="Proteomes" id="UP000321513"/>
    </source>
</evidence>
<keyword evidence="3" id="KW-1185">Reference proteome</keyword>
<feature type="transmembrane region" description="Helical" evidence="1">
    <location>
        <begin position="21"/>
        <end position="41"/>
    </location>
</feature>
<proteinExistence type="predicted"/>
<protein>
    <submittedName>
        <fullName evidence="2">Uncharacterized protein</fullName>
    </submittedName>
</protein>
<keyword evidence="1" id="KW-1133">Transmembrane helix</keyword>
<comment type="caution">
    <text evidence="2">The sequence shown here is derived from an EMBL/GenBank/DDBJ whole genome shotgun (WGS) entry which is preliminary data.</text>
</comment>